<gene>
    <name evidence="1" type="ORF">SGGMMB4_02676</name>
</gene>
<evidence type="ECO:0000313" key="2">
    <source>
        <dbReference type="Proteomes" id="UP000245838"/>
    </source>
</evidence>
<dbReference type="AlphaFoldDB" id="A0A193QIX3"/>
<proteinExistence type="predicted"/>
<protein>
    <submittedName>
        <fullName evidence="1">Uncharacterized protein</fullName>
    </submittedName>
</protein>
<name>A0A193QIX3_SODGM</name>
<dbReference type="BioCyc" id="SGLO343509:SGP1_RS10320-MONOMER"/>
<dbReference type="OrthoDB" id="6995335at2"/>
<dbReference type="Proteomes" id="UP000245838">
    <property type="component" value="Chromosome sggmmb4_Chromosome"/>
</dbReference>
<sequence length="86" mass="9903">MNVFYAWCPENGEDFDDGHEIEADSPDEAAEIWAELDEEYKIISGSWSPELCVAEQDGTIHHFKIYGSMMPSYYIHEIQNEEAQAQ</sequence>
<evidence type="ECO:0000313" key="1">
    <source>
        <dbReference type="EMBL" id="CRL45132.1"/>
    </source>
</evidence>
<dbReference type="EMBL" id="LN854557">
    <property type="protein sequence ID" value="CRL45132.1"/>
    <property type="molecule type" value="Genomic_DNA"/>
</dbReference>
<reference evidence="1 2" key="1">
    <citation type="submission" date="2015-05" db="EMBL/GenBank/DDBJ databases">
        <authorList>
            <person name="Goodhead I."/>
        </authorList>
    </citation>
    <scope>NUCLEOTIDE SEQUENCE [LARGE SCALE GENOMIC DNA]</scope>
    <source>
        <strain evidence="2">morsitans</strain>
    </source>
</reference>
<accession>A0A193QIX3</accession>
<dbReference type="RefSeq" id="WP_041866861.1">
    <property type="nucleotide sequence ID" value="NC_007712.1"/>
</dbReference>
<organism evidence="1 2">
    <name type="scientific">Sodalis glossinidius (strain morsitans)</name>
    <dbReference type="NCBI Taxonomy" id="343509"/>
    <lineage>
        <taxon>Bacteria</taxon>
        <taxon>Pseudomonadati</taxon>
        <taxon>Pseudomonadota</taxon>
        <taxon>Gammaproteobacteria</taxon>
        <taxon>Enterobacterales</taxon>
        <taxon>Bruguierivoracaceae</taxon>
        <taxon>Sodalis</taxon>
    </lineage>
</organism>